<evidence type="ECO:0000313" key="2">
    <source>
        <dbReference type="EnsemblPlants" id="Zm00001eb064320_P001"/>
    </source>
</evidence>
<keyword evidence="3" id="KW-1185">Reference proteome</keyword>
<feature type="compositionally biased region" description="Low complexity" evidence="1">
    <location>
        <begin position="17"/>
        <end position="26"/>
    </location>
</feature>
<name>A0A804M791_MAIZE</name>
<dbReference type="InParanoid" id="A0A804M791"/>
<sequence length="175" mass="18096">MAPTSSASEEEEDDDVSSSSPYSSSSAKAPMELSGILCLSRTTVVSGSSRNFWPGKSGSSGRTTAPCGLRNTSGCARHSPGGWFRMTVHASTTPGYTSTTPPRITTRTTASFLAATDDELLSSMDTPGSLPLPFGNSGGGGGLFFLGMPMAVRSARRIDLPSGTVAPCAMDHGWH</sequence>
<dbReference type="Gramene" id="Zm00001eb064320_T001">
    <property type="protein sequence ID" value="Zm00001eb064320_P001"/>
    <property type="gene ID" value="Zm00001eb064320"/>
</dbReference>
<reference evidence="2" key="3">
    <citation type="submission" date="2021-05" db="UniProtKB">
        <authorList>
            <consortium name="EnsemblPlants"/>
        </authorList>
    </citation>
    <scope>IDENTIFICATION</scope>
    <source>
        <strain evidence="2">cv. B73</strain>
    </source>
</reference>
<protein>
    <submittedName>
        <fullName evidence="2">Uncharacterized protein</fullName>
    </submittedName>
</protein>
<dbReference type="EnsemblPlants" id="Zm00001eb064320_T001">
    <property type="protein sequence ID" value="Zm00001eb064320_P001"/>
    <property type="gene ID" value="Zm00001eb064320"/>
</dbReference>
<dbReference type="AlphaFoldDB" id="A0A804M791"/>
<accession>A0A804M791</accession>
<evidence type="ECO:0000256" key="1">
    <source>
        <dbReference type="SAM" id="MobiDB-lite"/>
    </source>
</evidence>
<feature type="region of interest" description="Disordered" evidence="1">
    <location>
        <begin position="1"/>
        <end position="27"/>
    </location>
</feature>
<organism evidence="2 3">
    <name type="scientific">Zea mays</name>
    <name type="common">Maize</name>
    <dbReference type="NCBI Taxonomy" id="4577"/>
    <lineage>
        <taxon>Eukaryota</taxon>
        <taxon>Viridiplantae</taxon>
        <taxon>Streptophyta</taxon>
        <taxon>Embryophyta</taxon>
        <taxon>Tracheophyta</taxon>
        <taxon>Spermatophyta</taxon>
        <taxon>Magnoliopsida</taxon>
        <taxon>Liliopsida</taxon>
        <taxon>Poales</taxon>
        <taxon>Poaceae</taxon>
        <taxon>PACMAD clade</taxon>
        <taxon>Panicoideae</taxon>
        <taxon>Andropogonodae</taxon>
        <taxon>Andropogoneae</taxon>
        <taxon>Tripsacinae</taxon>
        <taxon>Zea</taxon>
    </lineage>
</organism>
<dbReference type="Proteomes" id="UP000007305">
    <property type="component" value="Chromosome 1"/>
</dbReference>
<proteinExistence type="predicted"/>
<reference evidence="2" key="2">
    <citation type="submission" date="2019-07" db="EMBL/GenBank/DDBJ databases">
        <authorList>
            <person name="Seetharam A."/>
            <person name="Woodhouse M."/>
            <person name="Cannon E."/>
        </authorList>
    </citation>
    <scope>NUCLEOTIDE SEQUENCE [LARGE SCALE GENOMIC DNA]</scope>
    <source>
        <strain evidence="2">cv. B73</strain>
    </source>
</reference>
<evidence type="ECO:0000313" key="3">
    <source>
        <dbReference type="Proteomes" id="UP000007305"/>
    </source>
</evidence>
<reference evidence="3" key="1">
    <citation type="submission" date="2015-12" db="EMBL/GenBank/DDBJ databases">
        <title>Update maize B73 reference genome by single molecule sequencing technologies.</title>
        <authorList>
            <consortium name="Maize Genome Sequencing Project"/>
            <person name="Ware D."/>
        </authorList>
    </citation>
    <scope>NUCLEOTIDE SEQUENCE [LARGE SCALE GENOMIC DNA]</scope>
    <source>
        <strain evidence="3">cv. B73</strain>
    </source>
</reference>